<keyword evidence="4" id="KW-0256">Endoplasmic reticulum</keyword>
<evidence type="ECO:0000313" key="12">
    <source>
        <dbReference type="Proteomes" id="UP000663829"/>
    </source>
</evidence>
<dbReference type="InterPro" id="IPR032763">
    <property type="entry name" value="RIC3_N"/>
</dbReference>
<dbReference type="OrthoDB" id="10070774at2759"/>
<feature type="transmembrane region" description="Helical" evidence="8">
    <location>
        <begin position="98"/>
        <end position="119"/>
    </location>
</feature>
<feature type="region of interest" description="Disordered" evidence="7">
    <location>
        <begin position="285"/>
        <end position="367"/>
    </location>
</feature>
<keyword evidence="6 8" id="KW-0472">Membrane</keyword>
<reference evidence="10" key="1">
    <citation type="submission" date="2021-02" db="EMBL/GenBank/DDBJ databases">
        <authorList>
            <person name="Nowell W R."/>
        </authorList>
    </citation>
    <scope>NUCLEOTIDE SEQUENCE</scope>
</reference>
<evidence type="ECO:0000256" key="7">
    <source>
        <dbReference type="SAM" id="MobiDB-lite"/>
    </source>
</evidence>
<comment type="caution">
    <text evidence="10">The sequence shown here is derived from an EMBL/GenBank/DDBJ whole genome shotgun (WGS) entry which is preliminary data.</text>
</comment>
<dbReference type="GO" id="GO:0007271">
    <property type="term" value="P:synaptic transmission, cholinergic"/>
    <property type="evidence" value="ECO:0007669"/>
    <property type="project" value="TreeGrafter"/>
</dbReference>
<dbReference type="GO" id="GO:0045202">
    <property type="term" value="C:synapse"/>
    <property type="evidence" value="ECO:0007669"/>
    <property type="project" value="GOC"/>
</dbReference>
<evidence type="ECO:0000256" key="4">
    <source>
        <dbReference type="ARBA" id="ARBA00022824"/>
    </source>
</evidence>
<evidence type="ECO:0000256" key="2">
    <source>
        <dbReference type="ARBA" id="ARBA00008538"/>
    </source>
</evidence>
<dbReference type="GO" id="GO:0043005">
    <property type="term" value="C:neuron projection"/>
    <property type="evidence" value="ECO:0007669"/>
    <property type="project" value="TreeGrafter"/>
</dbReference>
<evidence type="ECO:0000256" key="6">
    <source>
        <dbReference type="ARBA" id="ARBA00023136"/>
    </source>
</evidence>
<evidence type="ECO:0000313" key="10">
    <source>
        <dbReference type="EMBL" id="CAF0858004.1"/>
    </source>
</evidence>
<dbReference type="GO" id="GO:0005789">
    <property type="term" value="C:endoplasmic reticulum membrane"/>
    <property type="evidence" value="ECO:0007669"/>
    <property type="project" value="UniProtKB-SubCell"/>
</dbReference>
<feature type="domain" description="Resistance to inhibitors of cholinesterase protein 3 N-terminal" evidence="9">
    <location>
        <begin position="16"/>
        <end position="242"/>
    </location>
</feature>
<dbReference type="Proteomes" id="UP000681722">
    <property type="component" value="Unassembled WGS sequence"/>
</dbReference>
<feature type="compositionally biased region" description="Low complexity" evidence="7">
    <location>
        <begin position="425"/>
        <end position="444"/>
    </location>
</feature>
<dbReference type="PANTHER" id="PTHR21723">
    <property type="entry name" value="RESISTANCE TO INHIBITORS OF CHOLINESTERASE PROTEIN 3 RIC3"/>
    <property type="match status" value="1"/>
</dbReference>
<evidence type="ECO:0000256" key="1">
    <source>
        <dbReference type="ARBA" id="ARBA00004586"/>
    </source>
</evidence>
<dbReference type="Pfam" id="PF15361">
    <property type="entry name" value="RIC3"/>
    <property type="match status" value="1"/>
</dbReference>
<comment type="subcellular location">
    <subcellularLocation>
        <location evidence="1">Endoplasmic reticulum membrane</location>
    </subcellularLocation>
</comment>
<evidence type="ECO:0000256" key="3">
    <source>
        <dbReference type="ARBA" id="ARBA00022692"/>
    </source>
</evidence>
<dbReference type="AlphaFoldDB" id="A0A813WHL7"/>
<evidence type="ECO:0000313" key="11">
    <source>
        <dbReference type="EMBL" id="CAF3645664.1"/>
    </source>
</evidence>
<dbReference type="PANTHER" id="PTHR21723:SF3">
    <property type="entry name" value="PROTEIN RIC-3"/>
    <property type="match status" value="1"/>
</dbReference>
<sequence>MSVLTRPSVVFAIVFGCFAVLIPRILWPIIRNTFGLNPPVKDDEINFHRPPARERISEGEQIEYIHLIYFEGSPPHMRGLHPRMREHAEKSENSSKSLITFVLPIYAVGISIYLIYTVCKVISKRSTNKEKNCLKEYKNTCWDSDIKQFHTNDEHATGLYTDMDPEYAQYLKKKKKKRNETEKFMTAEQKQMHQTLADMKNSLTFISSKLMTKQKTGSLDGDEITQLQSRLEATESQMCQVLNVLQTASDRVGQLTNNSATTVNQNQPPMAQSALAKTKLNSTLNKASKKKLPHIEDIEDEESDESDTSETTDDDRDFNNEEESDQAPNSLNVNDKPSHYDTSESLSSNDEYEHNQSRHLTDQEDDPTDLMELGYMETNYDQHPSTVNDYKLKKNTTNRLNHKISVGSGSNNSTSKNQTTHLWNNRKSNSNSQSFSDSTSGTNSDDNKTYQNSYNHQTILKHRRKH</sequence>
<feature type="compositionally biased region" description="Basic and acidic residues" evidence="7">
    <location>
        <begin position="351"/>
        <end position="362"/>
    </location>
</feature>
<dbReference type="EMBL" id="CAJOBC010000990">
    <property type="protein sequence ID" value="CAF3645664.1"/>
    <property type="molecule type" value="Genomic_DNA"/>
</dbReference>
<dbReference type="EMBL" id="CAJNOQ010000990">
    <property type="protein sequence ID" value="CAF0858004.1"/>
    <property type="molecule type" value="Genomic_DNA"/>
</dbReference>
<feature type="region of interest" description="Disordered" evidence="7">
    <location>
        <begin position="402"/>
        <end position="466"/>
    </location>
</feature>
<feature type="compositionally biased region" description="Polar residues" evidence="7">
    <location>
        <begin position="407"/>
        <end position="423"/>
    </location>
</feature>
<protein>
    <recommendedName>
        <fullName evidence="9">Resistance to inhibitors of cholinesterase protein 3 N-terminal domain-containing protein</fullName>
    </recommendedName>
</protein>
<feature type="compositionally biased region" description="Polar residues" evidence="7">
    <location>
        <begin position="326"/>
        <end position="335"/>
    </location>
</feature>
<keyword evidence="12" id="KW-1185">Reference proteome</keyword>
<name>A0A813WHL7_9BILA</name>
<keyword evidence="5 8" id="KW-1133">Transmembrane helix</keyword>
<dbReference type="GO" id="GO:0043025">
    <property type="term" value="C:neuronal cell body"/>
    <property type="evidence" value="ECO:0007669"/>
    <property type="project" value="TreeGrafter"/>
</dbReference>
<feature type="transmembrane region" description="Helical" evidence="8">
    <location>
        <begin position="9"/>
        <end position="30"/>
    </location>
</feature>
<dbReference type="Proteomes" id="UP000663829">
    <property type="component" value="Unassembled WGS sequence"/>
</dbReference>
<dbReference type="PROSITE" id="PS51257">
    <property type="entry name" value="PROKAR_LIPOPROTEIN"/>
    <property type="match status" value="1"/>
</dbReference>
<organism evidence="10 12">
    <name type="scientific">Didymodactylos carnosus</name>
    <dbReference type="NCBI Taxonomy" id="1234261"/>
    <lineage>
        <taxon>Eukaryota</taxon>
        <taxon>Metazoa</taxon>
        <taxon>Spiralia</taxon>
        <taxon>Gnathifera</taxon>
        <taxon>Rotifera</taxon>
        <taxon>Eurotatoria</taxon>
        <taxon>Bdelloidea</taxon>
        <taxon>Philodinida</taxon>
        <taxon>Philodinidae</taxon>
        <taxon>Didymodactylos</taxon>
    </lineage>
</organism>
<accession>A0A813WHL7</accession>
<proteinExistence type="inferred from homology"/>
<dbReference type="InterPro" id="IPR026160">
    <property type="entry name" value="Ric3"/>
</dbReference>
<evidence type="ECO:0000256" key="8">
    <source>
        <dbReference type="SAM" id="Phobius"/>
    </source>
</evidence>
<comment type="similarity">
    <text evidence="2">Belongs to the ric-3 family.</text>
</comment>
<keyword evidence="3 8" id="KW-0812">Transmembrane</keyword>
<evidence type="ECO:0000256" key="5">
    <source>
        <dbReference type="ARBA" id="ARBA00022989"/>
    </source>
</evidence>
<dbReference type="GO" id="GO:0034394">
    <property type="term" value="P:protein localization to cell surface"/>
    <property type="evidence" value="ECO:0007669"/>
    <property type="project" value="TreeGrafter"/>
</dbReference>
<feature type="compositionally biased region" description="Acidic residues" evidence="7">
    <location>
        <begin position="297"/>
        <end position="325"/>
    </location>
</feature>
<gene>
    <name evidence="10" type="ORF">GPM918_LOCUS6433</name>
    <name evidence="11" type="ORF">SRO942_LOCUS6433</name>
</gene>
<evidence type="ECO:0000259" key="9">
    <source>
        <dbReference type="Pfam" id="PF15361"/>
    </source>
</evidence>